<evidence type="ECO:0000259" key="1">
    <source>
        <dbReference type="PROSITE" id="PS50042"/>
    </source>
</evidence>
<dbReference type="InterPro" id="IPR050397">
    <property type="entry name" value="Env_Response_Regulators"/>
</dbReference>
<comment type="caution">
    <text evidence="2">The sequence shown here is derived from an EMBL/GenBank/DDBJ whole genome shotgun (WGS) entry which is preliminary data.</text>
</comment>
<dbReference type="PROSITE" id="PS00888">
    <property type="entry name" value="CNMP_BINDING_1"/>
    <property type="match status" value="1"/>
</dbReference>
<organism evidence="2 3">
    <name type="scientific">Polyangium jinanense</name>
    <dbReference type="NCBI Taxonomy" id="2829994"/>
    <lineage>
        <taxon>Bacteria</taxon>
        <taxon>Pseudomonadati</taxon>
        <taxon>Myxococcota</taxon>
        <taxon>Polyangia</taxon>
        <taxon>Polyangiales</taxon>
        <taxon>Polyangiaceae</taxon>
        <taxon>Polyangium</taxon>
    </lineage>
</organism>
<name>A0A9X3X6G4_9BACT</name>
<dbReference type="InterPro" id="IPR018488">
    <property type="entry name" value="cNMP-bd_CS"/>
</dbReference>
<dbReference type="InterPro" id="IPR014710">
    <property type="entry name" value="RmlC-like_jellyroll"/>
</dbReference>
<dbReference type="CDD" id="cd00038">
    <property type="entry name" value="CAP_ED"/>
    <property type="match status" value="1"/>
</dbReference>
<keyword evidence="3" id="KW-1185">Reference proteome</keyword>
<dbReference type="PROSITE" id="PS50042">
    <property type="entry name" value="CNMP_BINDING_3"/>
    <property type="match status" value="1"/>
</dbReference>
<dbReference type="InterPro" id="IPR000595">
    <property type="entry name" value="cNMP-bd_dom"/>
</dbReference>
<evidence type="ECO:0000313" key="3">
    <source>
        <dbReference type="Proteomes" id="UP001151081"/>
    </source>
</evidence>
<dbReference type="SUPFAM" id="SSF51206">
    <property type="entry name" value="cAMP-binding domain-like"/>
    <property type="match status" value="1"/>
</dbReference>
<accession>A0A9X3X6G4</accession>
<sequence length="215" mass="23267">MSDPLFARFGREFSAGDILCREGDPGDVMYVIQSGSVRITKLIAGEERVIAVLGPGEFLGELAILNGKPRSATATVVETTRCLLVEAKTLEKMVAGNSEIAMRLIKKLAKRLDSADALIEVLMHRDPKARIMLALARSAEAFGEKTPEGILIRTRAEDLARDVGVDAVAASDVMLRLRRLRLASEVSGGIVVADVGRLQDFVEFLEMPQKFGGEG</sequence>
<dbReference type="PANTHER" id="PTHR24567">
    <property type="entry name" value="CRP FAMILY TRANSCRIPTIONAL REGULATORY PROTEIN"/>
    <property type="match status" value="1"/>
</dbReference>
<dbReference type="InterPro" id="IPR018490">
    <property type="entry name" value="cNMP-bd_dom_sf"/>
</dbReference>
<evidence type="ECO:0000313" key="2">
    <source>
        <dbReference type="EMBL" id="MDC3985107.1"/>
    </source>
</evidence>
<dbReference type="Proteomes" id="UP001151081">
    <property type="component" value="Unassembled WGS sequence"/>
</dbReference>
<protein>
    <submittedName>
        <fullName evidence="2">Crp/Fnr family transcriptional regulator</fullName>
    </submittedName>
</protein>
<dbReference type="EMBL" id="JAGTJJ010000026">
    <property type="protein sequence ID" value="MDC3985107.1"/>
    <property type="molecule type" value="Genomic_DNA"/>
</dbReference>
<proteinExistence type="predicted"/>
<dbReference type="Pfam" id="PF00027">
    <property type="entry name" value="cNMP_binding"/>
    <property type="match status" value="1"/>
</dbReference>
<dbReference type="PANTHER" id="PTHR24567:SF74">
    <property type="entry name" value="HTH-TYPE TRANSCRIPTIONAL REGULATOR ARCR"/>
    <property type="match status" value="1"/>
</dbReference>
<dbReference type="InterPro" id="IPR036390">
    <property type="entry name" value="WH_DNA-bd_sf"/>
</dbReference>
<dbReference type="SMART" id="SM00100">
    <property type="entry name" value="cNMP"/>
    <property type="match status" value="1"/>
</dbReference>
<gene>
    <name evidence="2" type="ORF">KEG57_31800</name>
</gene>
<dbReference type="Gene3D" id="2.60.120.10">
    <property type="entry name" value="Jelly Rolls"/>
    <property type="match status" value="1"/>
</dbReference>
<dbReference type="SUPFAM" id="SSF46785">
    <property type="entry name" value="Winged helix' DNA-binding domain"/>
    <property type="match status" value="1"/>
</dbReference>
<reference evidence="2 3" key="1">
    <citation type="submission" date="2021-04" db="EMBL/GenBank/DDBJ databases">
        <title>Genome analysis of Polyangium sp.</title>
        <authorList>
            <person name="Li Y."/>
            <person name="Wang J."/>
        </authorList>
    </citation>
    <scope>NUCLEOTIDE SEQUENCE [LARGE SCALE GENOMIC DNA]</scope>
    <source>
        <strain evidence="2 3">SDU14</strain>
    </source>
</reference>
<feature type="domain" description="Cyclic nucleotide-binding" evidence="1">
    <location>
        <begin position="1"/>
        <end position="111"/>
    </location>
</feature>
<dbReference type="PROSITE" id="PS00889">
    <property type="entry name" value="CNMP_BINDING_2"/>
    <property type="match status" value="1"/>
</dbReference>
<dbReference type="GO" id="GO:0005829">
    <property type="term" value="C:cytosol"/>
    <property type="evidence" value="ECO:0007669"/>
    <property type="project" value="TreeGrafter"/>
</dbReference>
<dbReference type="RefSeq" id="WP_272421130.1">
    <property type="nucleotide sequence ID" value="NZ_JAGTJJ010000026.1"/>
</dbReference>
<dbReference type="GO" id="GO:0003700">
    <property type="term" value="F:DNA-binding transcription factor activity"/>
    <property type="evidence" value="ECO:0007669"/>
    <property type="project" value="TreeGrafter"/>
</dbReference>
<dbReference type="PRINTS" id="PR00103">
    <property type="entry name" value="CAMPKINASE"/>
</dbReference>
<dbReference type="AlphaFoldDB" id="A0A9X3X6G4"/>